<dbReference type="Proteomes" id="UP000054815">
    <property type="component" value="Unassembled WGS sequence"/>
</dbReference>
<evidence type="ECO:0000313" key="2">
    <source>
        <dbReference type="Proteomes" id="UP000054815"/>
    </source>
</evidence>
<comment type="caution">
    <text evidence="1">The sequence shown here is derived from an EMBL/GenBank/DDBJ whole genome shotgun (WGS) entry which is preliminary data.</text>
</comment>
<dbReference type="AlphaFoldDB" id="A0A0V0YKI0"/>
<reference evidence="1 2" key="1">
    <citation type="submission" date="2015-01" db="EMBL/GenBank/DDBJ databases">
        <title>Evolution of Trichinella species and genotypes.</title>
        <authorList>
            <person name="Korhonen P.K."/>
            <person name="Edoardo P."/>
            <person name="Giuseppe L.R."/>
            <person name="Gasser R.B."/>
        </authorList>
    </citation>
    <scope>NUCLEOTIDE SEQUENCE [LARGE SCALE GENOMIC DNA]</scope>
    <source>
        <strain evidence="1">ISS141</strain>
    </source>
</reference>
<organism evidence="1 2">
    <name type="scientific">Trichinella pseudospiralis</name>
    <name type="common">Parasitic roundworm</name>
    <dbReference type="NCBI Taxonomy" id="6337"/>
    <lineage>
        <taxon>Eukaryota</taxon>
        <taxon>Metazoa</taxon>
        <taxon>Ecdysozoa</taxon>
        <taxon>Nematoda</taxon>
        <taxon>Enoplea</taxon>
        <taxon>Dorylaimia</taxon>
        <taxon>Trichinellida</taxon>
        <taxon>Trichinellidae</taxon>
        <taxon>Trichinella</taxon>
    </lineage>
</organism>
<name>A0A0V0YKI0_TRIPS</name>
<sequence length="70" mass="7953">MSLSKRESVFKDNTDCSDRATVLRQRHEICHFIIDIKAGFAQDIFLVASDIMVSGGKNQYLTSIPVYGEW</sequence>
<dbReference type="EMBL" id="JYDU01000007">
    <property type="protein sequence ID" value="KRY00588.1"/>
    <property type="molecule type" value="Genomic_DNA"/>
</dbReference>
<protein>
    <submittedName>
        <fullName evidence="1">Uncharacterized protein</fullName>
    </submittedName>
</protein>
<accession>A0A0V0YKI0</accession>
<evidence type="ECO:0000313" key="1">
    <source>
        <dbReference type="EMBL" id="KRY00588.1"/>
    </source>
</evidence>
<gene>
    <name evidence="1" type="ORF">T4E_4139</name>
</gene>
<proteinExistence type="predicted"/>